<dbReference type="SUPFAM" id="SSF53720">
    <property type="entry name" value="ALDH-like"/>
    <property type="match status" value="1"/>
</dbReference>
<dbReference type="FunFam" id="3.40.309.10:FF:000012">
    <property type="entry name" value="Betaine aldehyde dehydrogenase"/>
    <property type="match status" value="1"/>
</dbReference>
<comment type="similarity">
    <text evidence="1 5">Belongs to the aldehyde dehydrogenase family.</text>
</comment>
<organism evidence="7 8">
    <name type="scientific">Sphingobium herbicidovorans (strain ATCC 700291 / DSM 11019 / CCUG 56400 / KCTC 2939 / LMG 18315 / NBRC 16415 / MH)</name>
    <name type="common">Sphingomonas herbicidovorans</name>
    <dbReference type="NCBI Taxonomy" id="1219045"/>
    <lineage>
        <taxon>Bacteria</taxon>
        <taxon>Pseudomonadati</taxon>
        <taxon>Pseudomonadota</taxon>
        <taxon>Alphaproteobacteria</taxon>
        <taxon>Sphingomonadales</taxon>
        <taxon>Sphingomonadaceae</taxon>
        <taxon>Sphingobium</taxon>
    </lineage>
</organism>
<evidence type="ECO:0000313" key="8">
    <source>
        <dbReference type="Proteomes" id="UP000024284"/>
    </source>
</evidence>
<dbReference type="AlphaFoldDB" id="A0A086P9C2"/>
<sequence length="499" mass="53190">MASAATIVPLNSVTSFLSGEHGLFINGEWRAGHSKQRLPVYNPATGEQIASVVNSDDRDVDEAVRSAFAAFDKGIWSALAPAERERILLKFADLIEENAEELAQLETLNQGKSINISRFVDVGGAPAYVRYVAGLTTKITGETFDVSIGAIPGARYNSSTRREPIGVVGAISPWNFPMMIGLWKIMPALAAGCTVVLKPSEITPMTSLRLVDLAAKAGLPAGVLNLITGDGRTGKALVDHPLVAKITFTGSTATGKAIARTAADRMLRTSLELGGKNPAIFLEDAPLDQAVQGAILGGFFNNGQVCAASSRLYVARGIYEPFVRTLSEAVNGMAMGPGLDPTAQINPVVSEGHRGKILEHLARAHQDGARIVAGGDCPDRDGYYVRPTVIVDAAPNLAISRQEVFGPLVTVTPFDDEEEAIRLANDSEMGLAASLWTNDLSKTMRLVPRIQAGTVWVNCHNLIDPNMPFGGFKESGLGRDFGIRSLDGYTEVKSVCIAY</sequence>
<dbReference type="Proteomes" id="UP000024284">
    <property type="component" value="Unassembled WGS sequence"/>
</dbReference>
<accession>A0A086P9C2</accession>
<comment type="caution">
    <text evidence="7">The sequence shown here is derived from an EMBL/GenBank/DDBJ whole genome shotgun (WGS) entry which is preliminary data.</text>
</comment>
<gene>
    <name evidence="7" type="ORF">BV98_002162</name>
</gene>
<keyword evidence="8" id="KW-1185">Reference proteome</keyword>
<dbReference type="InterPro" id="IPR016162">
    <property type="entry name" value="Ald_DH_N"/>
</dbReference>
<feature type="domain" description="Aldehyde dehydrogenase" evidence="6">
    <location>
        <begin position="29"/>
        <end position="495"/>
    </location>
</feature>
<keyword evidence="2 5" id="KW-0560">Oxidoreductase</keyword>
<feature type="active site" evidence="4">
    <location>
        <position position="272"/>
    </location>
</feature>
<dbReference type="PANTHER" id="PTHR11699">
    <property type="entry name" value="ALDEHYDE DEHYDROGENASE-RELATED"/>
    <property type="match status" value="1"/>
</dbReference>
<name>A0A086P9C2_SPHHM</name>
<dbReference type="Pfam" id="PF00171">
    <property type="entry name" value="Aldedh"/>
    <property type="match status" value="1"/>
</dbReference>
<dbReference type="InterPro" id="IPR016160">
    <property type="entry name" value="Ald_DH_CS_CYS"/>
</dbReference>
<dbReference type="OrthoDB" id="9802947at2"/>
<reference evidence="7" key="1">
    <citation type="submission" date="2014-08" db="EMBL/GenBank/DDBJ databases">
        <title>Draft genome sequences of Sphingobium herbicidovorans.</title>
        <authorList>
            <person name="Gan H.M."/>
            <person name="Gan H.Y."/>
            <person name="Savka M.A."/>
        </authorList>
    </citation>
    <scope>NUCLEOTIDE SEQUENCE [LARGE SCALE GENOMIC DNA]</scope>
    <source>
        <strain evidence="7">NBRC 16415</strain>
    </source>
</reference>
<dbReference type="EMBL" id="JFZA02000017">
    <property type="protein sequence ID" value="KFG89990.1"/>
    <property type="molecule type" value="Genomic_DNA"/>
</dbReference>
<dbReference type="PROSITE" id="PS00687">
    <property type="entry name" value="ALDEHYDE_DEHYDR_GLU"/>
    <property type="match status" value="1"/>
</dbReference>
<dbReference type="eggNOG" id="COG1012">
    <property type="taxonomic scope" value="Bacteria"/>
</dbReference>
<dbReference type="PATRIC" id="fig|1219045.3.peg.2203"/>
<evidence type="ECO:0000256" key="5">
    <source>
        <dbReference type="RuleBase" id="RU003345"/>
    </source>
</evidence>
<protein>
    <submittedName>
        <fullName evidence="7">Aldehyde dehydrogenase</fullName>
    </submittedName>
</protein>
<evidence type="ECO:0000256" key="4">
    <source>
        <dbReference type="PROSITE-ProRule" id="PRU10007"/>
    </source>
</evidence>
<dbReference type="InterPro" id="IPR016163">
    <property type="entry name" value="Ald_DH_C"/>
</dbReference>
<evidence type="ECO:0000313" key="7">
    <source>
        <dbReference type="EMBL" id="KFG89990.1"/>
    </source>
</evidence>
<dbReference type="FunFam" id="3.40.605.10:FF:000026">
    <property type="entry name" value="Aldehyde dehydrogenase, putative"/>
    <property type="match status" value="1"/>
</dbReference>
<evidence type="ECO:0000259" key="6">
    <source>
        <dbReference type="Pfam" id="PF00171"/>
    </source>
</evidence>
<evidence type="ECO:0000256" key="1">
    <source>
        <dbReference type="ARBA" id="ARBA00009986"/>
    </source>
</evidence>
<dbReference type="Gene3D" id="3.40.309.10">
    <property type="entry name" value="Aldehyde Dehydrogenase, Chain A, domain 2"/>
    <property type="match status" value="1"/>
</dbReference>
<dbReference type="FunFam" id="3.40.605.10:FF:000007">
    <property type="entry name" value="NAD/NADP-dependent betaine aldehyde dehydrogenase"/>
    <property type="match status" value="1"/>
</dbReference>
<dbReference type="InterPro" id="IPR015590">
    <property type="entry name" value="Aldehyde_DH_dom"/>
</dbReference>
<keyword evidence="3" id="KW-0558">Oxidation</keyword>
<dbReference type="InterPro" id="IPR016161">
    <property type="entry name" value="Ald_DH/histidinol_DH"/>
</dbReference>
<evidence type="ECO:0000256" key="3">
    <source>
        <dbReference type="ARBA" id="ARBA00023097"/>
    </source>
</evidence>
<dbReference type="Gene3D" id="3.40.605.10">
    <property type="entry name" value="Aldehyde Dehydrogenase, Chain A, domain 1"/>
    <property type="match status" value="1"/>
</dbReference>
<dbReference type="PROSITE" id="PS00070">
    <property type="entry name" value="ALDEHYDE_DEHYDR_CYS"/>
    <property type="match status" value="1"/>
</dbReference>
<dbReference type="InterPro" id="IPR029510">
    <property type="entry name" value="Ald_DH_CS_GLU"/>
</dbReference>
<proteinExistence type="inferred from homology"/>
<evidence type="ECO:0000256" key="2">
    <source>
        <dbReference type="ARBA" id="ARBA00023002"/>
    </source>
</evidence>
<dbReference type="GO" id="GO:0016620">
    <property type="term" value="F:oxidoreductase activity, acting on the aldehyde or oxo group of donors, NAD or NADP as acceptor"/>
    <property type="evidence" value="ECO:0007669"/>
    <property type="project" value="InterPro"/>
</dbReference>
<dbReference type="STRING" id="76947.GCA_002080435_01082"/>
<dbReference type="RefSeq" id="WP_037465864.1">
    <property type="nucleotide sequence ID" value="NZ_BCZD01000030.1"/>
</dbReference>